<organism evidence="2 3">
    <name type="scientific">Phaeosphaeria nodorum (strain SN15 / ATCC MYA-4574 / FGSC 10173)</name>
    <name type="common">Glume blotch fungus</name>
    <name type="synonym">Parastagonospora nodorum</name>
    <dbReference type="NCBI Taxonomy" id="321614"/>
    <lineage>
        <taxon>Eukaryota</taxon>
        <taxon>Fungi</taxon>
        <taxon>Dikarya</taxon>
        <taxon>Ascomycota</taxon>
        <taxon>Pezizomycotina</taxon>
        <taxon>Dothideomycetes</taxon>
        <taxon>Pleosporomycetidae</taxon>
        <taxon>Pleosporales</taxon>
        <taxon>Pleosporineae</taxon>
        <taxon>Phaeosphaeriaceae</taxon>
        <taxon>Parastagonospora</taxon>
    </lineage>
</organism>
<sequence>MAQASFFYEVAFAFQHFDDTARAFGVNKYSYHTLAILLDLTLFERDLQLYYEGLVLANRYGDAFDRNLEMNRIEREERPAPNLAAGDATGNLTHQTRLLSLFQRDNSNSEAVGMQLPGGDMHSIKPSGSLAGAMTLARLSQQTPTADQRKNPATAFTTASSHECGRVPQLESIAEYPCVVTSEPNQRSKKKAYQRKQKEAEAPMTPIAMPVPRSGKLGNVVAAWEQSSDATAAESIADIQAHPKVFQDDGSHWNELSHGLSDPHADQADTPSKLLSPPEKAPYITTRSLTADVMMHPMIARGDESHWAKLIHRLLDPNEVQQEVLSELYFFPGTVPTSDYEVAAREQATDALLEQVNALRKLVDESPYVNFKKPDEMSLFGQGMTGIAIFRQIMLAKASKSRQWEEYTRKKFAARIQNGEPSRPSLIEGSQDHSAMAPPRPRIASACSNSEDIWESDAMSTTKSDKNGLTATTPREPVSRIKRRG</sequence>
<dbReference type="RefSeq" id="XP_001800785.1">
    <property type="nucleotide sequence ID" value="XM_001800733.1"/>
</dbReference>
<dbReference type="OrthoDB" id="10665659at2759"/>
<feature type="region of interest" description="Disordered" evidence="1">
    <location>
        <begin position="418"/>
        <end position="485"/>
    </location>
</feature>
<dbReference type="VEuPathDB" id="FungiDB:JI435_105150"/>
<dbReference type="AlphaFoldDB" id="A0A7U2I7C4"/>
<keyword evidence="3" id="KW-1185">Reference proteome</keyword>
<accession>A0A7U2I7C4</accession>
<feature type="compositionally biased region" description="Polar residues" evidence="1">
    <location>
        <begin position="458"/>
        <end position="473"/>
    </location>
</feature>
<evidence type="ECO:0000313" key="3">
    <source>
        <dbReference type="Proteomes" id="UP000663193"/>
    </source>
</evidence>
<name>A0A7U2I7C4_PHANO</name>
<protein>
    <submittedName>
        <fullName evidence="2">Uncharacterized protein</fullName>
    </submittedName>
</protein>
<evidence type="ECO:0000256" key="1">
    <source>
        <dbReference type="SAM" id="MobiDB-lite"/>
    </source>
</evidence>
<dbReference type="EMBL" id="CP069039">
    <property type="protein sequence ID" value="QRD04579.1"/>
    <property type="molecule type" value="Genomic_DNA"/>
</dbReference>
<reference evidence="3" key="1">
    <citation type="journal article" date="2021" name="BMC Genomics">
        <title>Chromosome-level genome assembly and manually-curated proteome of model necrotroph Parastagonospora nodorum Sn15 reveals a genome-wide trove of candidate effector homologs, and redundancy of virulence-related functions within an accessory chromosome.</title>
        <authorList>
            <person name="Bertazzoni S."/>
            <person name="Jones D.A.B."/>
            <person name="Phan H.T."/>
            <person name="Tan K.-C."/>
            <person name="Hane J.K."/>
        </authorList>
    </citation>
    <scope>NUCLEOTIDE SEQUENCE [LARGE SCALE GENOMIC DNA]</scope>
    <source>
        <strain evidence="3">SN15 / ATCC MYA-4574 / FGSC 10173)</strain>
    </source>
</reference>
<dbReference type="Proteomes" id="UP000663193">
    <property type="component" value="Chromosome 17"/>
</dbReference>
<dbReference type="KEGG" id="pno:SNOG_10515"/>
<feature type="region of interest" description="Disordered" evidence="1">
    <location>
        <begin position="248"/>
        <end position="280"/>
    </location>
</feature>
<feature type="region of interest" description="Disordered" evidence="1">
    <location>
        <begin position="181"/>
        <end position="212"/>
    </location>
</feature>
<gene>
    <name evidence="2" type="ORF">JI435_105150</name>
</gene>
<evidence type="ECO:0000313" key="2">
    <source>
        <dbReference type="EMBL" id="QRD04579.1"/>
    </source>
</evidence>
<proteinExistence type="predicted"/>
<feature type="region of interest" description="Disordered" evidence="1">
    <location>
        <begin position="140"/>
        <end position="162"/>
    </location>
</feature>